<keyword evidence="5" id="KW-1185">Reference proteome</keyword>
<evidence type="ECO:0000259" key="3">
    <source>
        <dbReference type="Pfam" id="PF10145"/>
    </source>
</evidence>
<reference evidence="4 5" key="1">
    <citation type="submission" date="2017-04" db="EMBL/GenBank/DDBJ databases">
        <authorList>
            <person name="Afonso C.L."/>
            <person name="Miller P.J."/>
            <person name="Scott M.A."/>
            <person name="Spackman E."/>
            <person name="Goraichik I."/>
            <person name="Dimitrov K.M."/>
            <person name="Suarez D.L."/>
            <person name="Swayne D.E."/>
        </authorList>
    </citation>
    <scope>NUCLEOTIDE SEQUENCE [LARGE SCALE GENOMIC DNA]</scope>
    <source>
        <strain evidence="4 5">CGMCC 1.10972</strain>
    </source>
</reference>
<dbReference type="STRING" id="937218.SAMN06297251_103116"/>
<name>A0A1W1ZU85_9HYPH</name>
<dbReference type="PANTHER" id="PTHR37813:SF1">
    <property type="entry name" value="FELS-2 PROPHAGE PROTEIN"/>
    <property type="match status" value="1"/>
</dbReference>
<dbReference type="RefSeq" id="WP_084408945.1">
    <property type="nucleotide sequence ID" value="NZ_FWXR01000003.1"/>
</dbReference>
<dbReference type="Pfam" id="PF10145">
    <property type="entry name" value="PhageMin_Tail"/>
    <property type="match status" value="1"/>
</dbReference>
<dbReference type="OrthoDB" id="7906853at2"/>
<dbReference type="EMBL" id="FWXR01000003">
    <property type="protein sequence ID" value="SMC51648.1"/>
    <property type="molecule type" value="Genomic_DNA"/>
</dbReference>
<dbReference type="InterPro" id="IPR010090">
    <property type="entry name" value="Phage_tape_meas"/>
</dbReference>
<protein>
    <submittedName>
        <fullName evidence="4">Phage tail tape measure protein, TP901 family, core region</fullName>
    </submittedName>
</protein>
<evidence type="ECO:0000313" key="5">
    <source>
        <dbReference type="Proteomes" id="UP000192656"/>
    </source>
</evidence>
<feature type="compositionally biased region" description="Low complexity" evidence="2">
    <location>
        <begin position="856"/>
        <end position="866"/>
    </location>
</feature>
<dbReference type="NCBIfam" id="TIGR01760">
    <property type="entry name" value="tape_meas_TP901"/>
    <property type="match status" value="1"/>
</dbReference>
<evidence type="ECO:0000256" key="2">
    <source>
        <dbReference type="SAM" id="MobiDB-lite"/>
    </source>
</evidence>
<sequence>MAEKSAELILRLIDQVTSPAKAIKGELHDLDRLASGFRRGGGVQLMTAPQARGLRAFSAGQAAAGAQTRQVAASLAAQERAAASASAGMLAYARGMAPIAIPAAAALGVKSAITQAADFESALTKIQQKAGLSDEATAKLGEEIKALAVSGDVAVGIDEIAAAYERAAAAGVKIENLKAAATLSVKGADAFGMAAEEVGNFVAKLQTALGMTEQQVRQTLDLTNALADAGIADEKDLVNFMDRTGATLKTLGMTKEETLALGATLLNIGMPAEVASTGMGALAGKLLTVGELTGKNRTAFEKVMGPVGDFAELVDKDANSALMKMLDTLQTLDKSDRAAFLKAFVGQEWADEMIRLVEATGELRRNLGLARNEASWLDSLDRTYKLKLDDFWSQWQVMKNALAELAIDAGTMGLPAAQAALRGVRTLIDEIGKGLDAFELRLDVKGLAEAKQAVTDLMGAITGLLGMGGEGTILEQTFTRLADLINTVSSTIETAQEVLQALGMVEDKTPEKGVGDAVNKTIDGLAGVSPAGKALAGVRDVVTGRRTEEEDQTIRDDTARRRERMAAVGGQSVEDLDRARREHWQRRNARLGENAVVPMAGTMKLPKLELPTSAPADLVKSIPVPRSRPAKPVAAAVPAPTPIEVPMVPKIDEAAAAAAAAAIGQALSTMSTKASEAATMMKGLLGFATGPTVDTTSIDAATGKATVAGPAMKAALDVAATVQVNSGQIDNALGKANALRQALAGLGAATGGLRSGGAGKPSSAGSAIGAMVPPVDGARASGGPVRPGNWLVGEKGPEILQLFGRGYVHNAKDSRAILQSPKYHDPMTAFMREPHDGASSGRGGPSLAGAIGNTHNTTNHWNPTFNIRSTDPKGAADEVSRALLRANRRSQSTELNGRIASWES</sequence>
<dbReference type="AlphaFoldDB" id="A0A1W1ZU85"/>
<feature type="region of interest" description="Disordered" evidence="2">
    <location>
        <begin position="856"/>
        <end position="877"/>
    </location>
</feature>
<evidence type="ECO:0000313" key="4">
    <source>
        <dbReference type="EMBL" id="SMC51648.1"/>
    </source>
</evidence>
<organism evidence="4 5">
    <name type="scientific">Fulvimarina manganoxydans</name>
    <dbReference type="NCBI Taxonomy" id="937218"/>
    <lineage>
        <taxon>Bacteria</taxon>
        <taxon>Pseudomonadati</taxon>
        <taxon>Pseudomonadota</taxon>
        <taxon>Alphaproteobacteria</taxon>
        <taxon>Hyphomicrobiales</taxon>
        <taxon>Aurantimonadaceae</taxon>
        <taxon>Fulvimarina</taxon>
    </lineage>
</organism>
<feature type="domain" description="Phage tail tape measure protein" evidence="3">
    <location>
        <begin position="145"/>
        <end position="346"/>
    </location>
</feature>
<dbReference type="Proteomes" id="UP000192656">
    <property type="component" value="Unassembled WGS sequence"/>
</dbReference>
<accession>A0A1W1ZU85</accession>
<gene>
    <name evidence="4" type="ORF">SAMN06297251_103116</name>
</gene>
<evidence type="ECO:0000256" key="1">
    <source>
        <dbReference type="ARBA" id="ARBA00022612"/>
    </source>
</evidence>
<keyword evidence="1" id="KW-1188">Viral release from host cell</keyword>
<proteinExistence type="predicted"/>
<dbReference type="PANTHER" id="PTHR37813">
    <property type="entry name" value="FELS-2 PROPHAGE PROTEIN"/>
    <property type="match status" value="1"/>
</dbReference>